<dbReference type="EMBL" id="CT868452">
    <property type="protein sequence ID" value="CAK83023.1"/>
    <property type="molecule type" value="Genomic_DNA"/>
</dbReference>
<dbReference type="HOGENOM" id="CLU_509496_0_0_1"/>
<keyword evidence="1" id="KW-0175">Coiled coil</keyword>
<organism evidence="2 3">
    <name type="scientific">Paramecium tetraurelia</name>
    <dbReference type="NCBI Taxonomy" id="5888"/>
    <lineage>
        <taxon>Eukaryota</taxon>
        <taxon>Sar</taxon>
        <taxon>Alveolata</taxon>
        <taxon>Ciliophora</taxon>
        <taxon>Intramacronucleata</taxon>
        <taxon>Oligohymenophorea</taxon>
        <taxon>Peniculida</taxon>
        <taxon>Parameciidae</taxon>
        <taxon>Paramecium</taxon>
    </lineage>
</organism>
<evidence type="ECO:0000313" key="3">
    <source>
        <dbReference type="Proteomes" id="UP000000600"/>
    </source>
</evidence>
<dbReference type="InParanoid" id="A0DJ06"/>
<dbReference type="OrthoDB" id="305595at2759"/>
<feature type="coiled-coil region" evidence="1">
    <location>
        <begin position="85"/>
        <end position="115"/>
    </location>
</feature>
<feature type="coiled-coil region" evidence="1">
    <location>
        <begin position="275"/>
        <end position="302"/>
    </location>
</feature>
<dbReference type="KEGG" id="ptm:GSPATT00017380001"/>
<feature type="coiled-coil region" evidence="1">
    <location>
        <begin position="358"/>
        <end position="468"/>
    </location>
</feature>
<protein>
    <recommendedName>
        <fullName evidence="4">Trichohyalin-plectin-homology domain-containing protein</fullName>
    </recommendedName>
</protein>
<dbReference type="Proteomes" id="UP000000600">
    <property type="component" value="Unassembled WGS sequence"/>
</dbReference>
<dbReference type="PANTHER" id="PTHR48134:SF2">
    <property type="entry name" value="OS04G0609100 PROTEIN"/>
    <property type="match status" value="1"/>
</dbReference>
<dbReference type="RefSeq" id="XP_001450420.1">
    <property type="nucleotide sequence ID" value="XM_001450383.1"/>
</dbReference>
<evidence type="ECO:0000313" key="2">
    <source>
        <dbReference type="EMBL" id="CAK83023.1"/>
    </source>
</evidence>
<keyword evidence="3" id="KW-1185">Reference proteome</keyword>
<evidence type="ECO:0000256" key="1">
    <source>
        <dbReference type="SAM" id="Coils"/>
    </source>
</evidence>
<proteinExistence type="predicted"/>
<name>A0DJ06_PARTE</name>
<dbReference type="OMA" id="CETQKKI"/>
<sequence length="547" mass="66439">MFFTQTKFHKLSSQKELLAKIQEFEINTNFDSPRTQKALLKMNKTKYDFRRKNKFEKHNELDYRNKRNNKSLDQQSLDFEYETYLEQLLNDYMELKEQRKQIKEWFQKKQQEEDELRGYEHIPFNSVHSTSRFPCQTITIDDKIGKINQERQRQLSLNNAEVKEALLFELDRRQWEQESLERRQKNAQMRSAKIMEIKMKAQEQNKKAKQKCETQKKIKEVQIEEDLAKAKEFQEKLNQKDNEIATKKSTIIMEKIEKNKKLEEKILFRKSLLKHEQSETQLQNIRKDTQTEENRVKSVERQAKDRQDKQLRYEYQLMRIHEKSALSKAIWESELCNNLGQKMISIEEQKKKNEDLIKKEANKMSKERKDKMKKHQQNLEQVQEEQKQWQMKLQEKLQNKDEISKKLRMSKLEEIKQLREQNVQNQREQLQKLELRRRKQFSQQDLLLERSLNAQKKMEQQKNEQEKVLFYLLNSKQKIDSEISNRQSKLKLIHQQSSVQLLEYGLFLSLCRQLKDLVPESEFIELQKQYKITKKPQTANPQTMNKL</sequence>
<dbReference type="GeneID" id="5036205"/>
<reference evidence="2 3" key="1">
    <citation type="journal article" date="2006" name="Nature">
        <title>Global trends of whole-genome duplications revealed by the ciliate Paramecium tetraurelia.</title>
        <authorList>
            <consortium name="Genoscope"/>
            <person name="Aury J.-M."/>
            <person name="Jaillon O."/>
            <person name="Duret L."/>
            <person name="Noel B."/>
            <person name="Jubin C."/>
            <person name="Porcel B.M."/>
            <person name="Segurens B."/>
            <person name="Daubin V."/>
            <person name="Anthouard V."/>
            <person name="Aiach N."/>
            <person name="Arnaiz O."/>
            <person name="Billaut A."/>
            <person name="Beisson J."/>
            <person name="Blanc I."/>
            <person name="Bouhouche K."/>
            <person name="Camara F."/>
            <person name="Duharcourt S."/>
            <person name="Guigo R."/>
            <person name="Gogendeau D."/>
            <person name="Katinka M."/>
            <person name="Keller A.-M."/>
            <person name="Kissmehl R."/>
            <person name="Klotz C."/>
            <person name="Koll F."/>
            <person name="Le Moue A."/>
            <person name="Lepere C."/>
            <person name="Malinsky S."/>
            <person name="Nowacki M."/>
            <person name="Nowak J.K."/>
            <person name="Plattner H."/>
            <person name="Poulain J."/>
            <person name="Ruiz F."/>
            <person name="Serrano V."/>
            <person name="Zagulski M."/>
            <person name="Dessen P."/>
            <person name="Betermier M."/>
            <person name="Weissenbach J."/>
            <person name="Scarpelli C."/>
            <person name="Schachter V."/>
            <person name="Sperling L."/>
            <person name="Meyer E."/>
            <person name="Cohen J."/>
            <person name="Wincker P."/>
        </authorList>
    </citation>
    <scope>NUCLEOTIDE SEQUENCE [LARGE SCALE GENOMIC DNA]</scope>
    <source>
        <strain evidence="2 3">Stock d4-2</strain>
    </source>
</reference>
<dbReference type="PANTHER" id="PTHR48134">
    <property type="entry name" value="GLYCOPROTEIN 96-92-RELATED-RELATED"/>
    <property type="match status" value="1"/>
</dbReference>
<feature type="coiled-coil region" evidence="1">
    <location>
        <begin position="198"/>
        <end position="250"/>
    </location>
</feature>
<accession>A0DJ06</accession>
<gene>
    <name evidence="2" type="ORF">GSPATT00017380001</name>
</gene>
<dbReference type="STRING" id="5888.A0DJ06"/>
<dbReference type="AlphaFoldDB" id="A0DJ06"/>
<evidence type="ECO:0008006" key="4">
    <source>
        <dbReference type="Google" id="ProtNLM"/>
    </source>
</evidence>